<dbReference type="eggNOG" id="COG3346">
    <property type="taxonomic scope" value="Bacteria"/>
</dbReference>
<comment type="similarity">
    <text evidence="1">Belongs to the SURF1 family.</text>
</comment>
<evidence type="ECO:0000313" key="3">
    <source>
        <dbReference type="Proteomes" id="UP000029393"/>
    </source>
</evidence>
<protein>
    <recommendedName>
        <fullName evidence="1">SURF1-like protein</fullName>
    </recommendedName>
</protein>
<sequence>MNRRLVLSVLGLCLALGFAQLGRWQLSREGIKRGQLAAAEAALAGPPRGLAAALAEPAGIDKVAGRARFTATPRLWLDNQRRGQQVGMRLYCAAAPAEGGTPLLVDLGWLPVAPDRRLPSVACPEGEHALAGLLVPPPSVGLRLGPGLVEQDGAWLATRLDPAEVSAAWTDTPALAARVLRLDPAVPLGHARDLELLGNTLPPEKHRGYAVQWFGLALATLVILIVLNLRRRR</sequence>
<dbReference type="GO" id="GO:0005886">
    <property type="term" value="C:plasma membrane"/>
    <property type="evidence" value="ECO:0007669"/>
    <property type="project" value="UniProtKB-SubCell"/>
</dbReference>
<proteinExistence type="inferred from homology"/>
<dbReference type="CDD" id="cd06662">
    <property type="entry name" value="SURF1"/>
    <property type="match status" value="1"/>
</dbReference>
<name>A0A091BBF1_9GAMM</name>
<keyword evidence="1" id="KW-1133">Transmembrane helix</keyword>
<dbReference type="PATRIC" id="fig|1384056.3.peg.261"/>
<comment type="caution">
    <text evidence="2">The sequence shown here is derived from an EMBL/GenBank/DDBJ whole genome shotgun (WGS) entry which is preliminary data.</text>
</comment>
<keyword evidence="1" id="KW-1003">Cell membrane</keyword>
<dbReference type="InterPro" id="IPR002994">
    <property type="entry name" value="Surf1/Shy1"/>
</dbReference>
<dbReference type="Proteomes" id="UP000029393">
    <property type="component" value="Unassembled WGS sequence"/>
</dbReference>
<keyword evidence="1" id="KW-0472">Membrane</keyword>
<feature type="transmembrane region" description="Helical" evidence="1">
    <location>
        <begin position="209"/>
        <end position="229"/>
    </location>
</feature>
<organism evidence="2 3">
    <name type="scientific">Arenimonas metalli CF5-1</name>
    <dbReference type="NCBI Taxonomy" id="1384056"/>
    <lineage>
        <taxon>Bacteria</taxon>
        <taxon>Pseudomonadati</taxon>
        <taxon>Pseudomonadota</taxon>
        <taxon>Gammaproteobacteria</taxon>
        <taxon>Lysobacterales</taxon>
        <taxon>Lysobacteraceae</taxon>
        <taxon>Arenimonas</taxon>
    </lineage>
</organism>
<accession>A0A091BBF1</accession>
<dbReference type="PROSITE" id="PS50895">
    <property type="entry name" value="SURF1"/>
    <property type="match status" value="1"/>
</dbReference>
<keyword evidence="3" id="KW-1185">Reference proteome</keyword>
<reference evidence="2 3" key="1">
    <citation type="submission" date="2013-09" db="EMBL/GenBank/DDBJ databases">
        <title>Genome sequencing of Arenimonas metalli.</title>
        <authorList>
            <person name="Chen F."/>
            <person name="Wang G."/>
        </authorList>
    </citation>
    <scope>NUCLEOTIDE SEQUENCE [LARGE SCALE GENOMIC DNA]</scope>
    <source>
        <strain evidence="2 3">CF5-1</strain>
    </source>
</reference>
<comment type="caution">
    <text evidence="1">Lacks conserved residue(s) required for the propagation of feature annotation.</text>
</comment>
<evidence type="ECO:0000313" key="2">
    <source>
        <dbReference type="EMBL" id="KFN48169.1"/>
    </source>
</evidence>
<dbReference type="AlphaFoldDB" id="A0A091BBF1"/>
<gene>
    <name evidence="2" type="ORF">N787_06930</name>
</gene>
<dbReference type="EMBL" id="AVCK01000003">
    <property type="protein sequence ID" value="KFN48169.1"/>
    <property type="molecule type" value="Genomic_DNA"/>
</dbReference>
<dbReference type="Pfam" id="PF02104">
    <property type="entry name" value="SURF1"/>
    <property type="match status" value="1"/>
</dbReference>
<evidence type="ECO:0000256" key="1">
    <source>
        <dbReference type="RuleBase" id="RU363076"/>
    </source>
</evidence>
<comment type="subcellular location">
    <subcellularLocation>
        <location evidence="1">Cell membrane</location>
        <topology evidence="1">Multi-pass membrane protein</topology>
    </subcellularLocation>
</comment>
<keyword evidence="1" id="KW-0812">Transmembrane</keyword>
<dbReference type="RefSeq" id="WP_245593931.1">
    <property type="nucleotide sequence ID" value="NZ_AVCK01000003.1"/>
</dbReference>
<dbReference type="STRING" id="1384056.N787_06930"/>